<evidence type="ECO:0000313" key="2">
    <source>
        <dbReference type="Proteomes" id="UP000636793"/>
    </source>
</evidence>
<dbReference type="Gene3D" id="3.30.70.360">
    <property type="match status" value="1"/>
</dbReference>
<dbReference type="GO" id="GO:0016787">
    <property type="term" value="F:hydrolase activity"/>
    <property type="evidence" value="ECO:0007669"/>
    <property type="project" value="InterPro"/>
</dbReference>
<name>A0A916WPN9_9MICO</name>
<evidence type="ECO:0008006" key="3">
    <source>
        <dbReference type="Google" id="ProtNLM"/>
    </source>
</evidence>
<dbReference type="Pfam" id="PF01546">
    <property type="entry name" value="Peptidase_M20"/>
    <property type="match status" value="1"/>
</dbReference>
<accession>A0A916WPN9</accession>
<reference evidence="1" key="1">
    <citation type="journal article" date="2014" name="Int. J. Syst. Evol. Microbiol.">
        <title>Complete genome sequence of Corynebacterium casei LMG S-19264T (=DSM 44701T), isolated from a smear-ripened cheese.</title>
        <authorList>
            <consortium name="US DOE Joint Genome Institute (JGI-PGF)"/>
            <person name="Walter F."/>
            <person name="Albersmeier A."/>
            <person name="Kalinowski J."/>
            <person name="Ruckert C."/>
        </authorList>
    </citation>
    <scope>NUCLEOTIDE SEQUENCE</scope>
    <source>
        <strain evidence="1">CGMCC 1.15085</strain>
    </source>
</reference>
<dbReference type="AlphaFoldDB" id="A0A916WPN9"/>
<dbReference type="EMBL" id="BMHI01000001">
    <property type="protein sequence ID" value="GGB18586.1"/>
    <property type="molecule type" value="Genomic_DNA"/>
</dbReference>
<gene>
    <name evidence="1" type="ORF">GCM10011492_05540</name>
</gene>
<dbReference type="Proteomes" id="UP000636793">
    <property type="component" value="Unassembled WGS sequence"/>
</dbReference>
<evidence type="ECO:0000313" key="1">
    <source>
        <dbReference type="EMBL" id="GGB18586.1"/>
    </source>
</evidence>
<organism evidence="1 2">
    <name type="scientific">Flexivirga endophytica</name>
    <dbReference type="NCBI Taxonomy" id="1849103"/>
    <lineage>
        <taxon>Bacteria</taxon>
        <taxon>Bacillati</taxon>
        <taxon>Actinomycetota</taxon>
        <taxon>Actinomycetes</taxon>
        <taxon>Micrococcales</taxon>
        <taxon>Dermacoccaceae</taxon>
        <taxon>Flexivirga</taxon>
    </lineage>
</organism>
<dbReference type="Gene3D" id="3.40.630.10">
    <property type="entry name" value="Zn peptidases"/>
    <property type="match status" value="1"/>
</dbReference>
<dbReference type="InterPro" id="IPR002933">
    <property type="entry name" value="Peptidase_M20"/>
</dbReference>
<keyword evidence="2" id="KW-1185">Reference proteome</keyword>
<proteinExistence type="predicted"/>
<dbReference type="PANTHER" id="PTHR43808">
    <property type="entry name" value="ACETYLORNITHINE DEACETYLASE"/>
    <property type="match status" value="1"/>
</dbReference>
<comment type="caution">
    <text evidence="1">The sequence shown here is derived from an EMBL/GenBank/DDBJ whole genome shotgun (WGS) entry which is preliminary data.</text>
</comment>
<dbReference type="RefSeq" id="WP_229749403.1">
    <property type="nucleotide sequence ID" value="NZ_BMHI01000001.1"/>
</dbReference>
<dbReference type="InterPro" id="IPR050072">
    <property type="entry name" value="Peptidase_M20A"/>
</dbReference>
<dbReference type="SUPFAM" id="SSF53187">
    <property type="entry name" value="Zn-dependent exopeptidases"/>
    <property type="match status" value="1"/>
</dbReference>
<reference evidence="1" key="2">
    <citation type="submission" date="2020-09" db="EMBL/GenBank/DDBJ databases">
        <authorList>
            <person name="Sun Q."/>
            <person name="Zhou Y."/>
        </authorList>
    </citation>
    <scope>NUCLEOTIDE SEQUENCE</scope>
    <source>
        <strain evidence="1">CGMCC 1.15085</strain>
    </source>
</reference>
<protein>
    <recommendedName>
        <fullName evidence="3">M20/M25/M40 family metallo-hydrolase</fullName>
    </recommendedName>
</protein>
<sequence>MTVCEQQVDAVMAHVDRDLLVDAVCGLVDIPSPTGAERPAASWLVDHLAAAGVDSTLQVIDDEQANAVGVLPGAPDGETVLLYAPLDTYTTGIEALDIPDAGPRMREDMLPHATVYDDVVVGLAAGNPKGHAASILVAIEAMKRSGIEMPGDVVAAFGAGGMPSFAVDGVGVRGRTNTGHGVGANFLLERGFTTDHAIIAKPGWTVSHEEVGLTWVDIEISGQHSYVGSRHRMPYRNAPRDAARVIEVLETWCEAYAERHETGTMRPQGVVSSVHGGFERLAASTSASVRVRMDIRTTPEQTAQSVVREVRNALAPLETELGTRFHVRQVASVPASRTDPDAPIVRATIAAWEAVAGERHEPVLANSGATDANILRMRGVPTARVGMPKIQQGPGGRPVDFTLGMNAVDVGEMRRLVEVLVRAVRGVWESRQE</sequence>